<evidence type="ECO:0000259" key="8">
    <source>
        <dbReference type="Pfam" id="PF02788"/>
    </source>
</evidence>
<protein>
    <recommendedName>
        <fullName evidence="6">Ribulose bisphosphate carboxylase</fullName>
        <shortName evidence="6">RuBisCO</shortName>
        <ecNumber evidence="6">4.1.1.39</ecNumber>
    </recommendedName>
</protein>
<proteinExistence type="inferred from homology"/>
<organism evidence="9">
    <name type="scientific">uncultured Candidatus Woesearchaeota archaeon</name>
    <dbReference type="NCBI Taxonomy" id="2014372"/>
    <lineage>
        <taxon>Archaea</taxon>
        <taxon>Candidatus Woesearchaeota</taxon>
        <taxon>environmental samples</taxon>
    </lineage>
</organism>
<feature type="binding site" evidence="6">
    <location>
        <position position="307"/>
    </location>
    <ligand>
        <name>substrate</name>
    </ligand>
</feature>
<comment type="subunit">
    <text evidence="6">Homodimer or homodecamer. In contrast to form I RuBisCO, the form III RuBisCO is composed solely of large subunits.</text>
</comment>
<feature type="binding site" evidence="6">
    <location>
        <position position="275"/>
    </location>
    <ligand>
        <name>substrate</name>
    </ligand>
</feature>
<dbReference type="HAMAP" id="MF_01133">
    <property type="entry name" value="RuBisCO_L_type3"/>
    <property type="match status" value="1"/>
</dbReference>
<evidence type="ECO:0000313" key="9">
    <source>
        <dbReference type="EMBL" id="VDS11182.1"/>
    </source>
</evidence>
<feature type="binding site" evidence="6">
    <location>
        <position position="184"/>
    </location>
    <ligand>
        <name>Mg(2+)</name>
        <dbReference type="ChEBI" id="CHEBI:18420"/>
    </ligand>
</feature>
<keyword evidence="1 6" id="KW-0479">Metal-binding</keyword>
<evidence type="ECO:0000256" key="6">
    <source>
        <dbReference type="HAMAP-Rule" id="MF_01133"/>
    </source>
</evidence>
<dbReference type="GO" id="GO:0016491">
    <property type="term" value="F:oxidoreductase activity"/>
    <property type="evidence" value="ECO:0007669"/>
    <property type="project" value="UniProtKB-KW"/>
</dbReference>
<dbReference type="PANTHER" id="PTHR42704:SF17">
    <property type="entry name" value="RIBULOSE BISPHOSPHATE CARBOXYLASE LARGE CHAIN"/>
    <property type="match status" value="1"/>
</dbReference>
<evidence type="ECO:0000256" key="5">
    <source>
        <dbReference type="ARBA" id="ARBA00023300"/>
    </source>
</evidence>
<feature type="binding site" evidence="6">
    <location>
        <position position="157"/>
    </location>
    <ligand>
        <name>substrate</name>
    </ligand>
</feature>
<dbReference type="EC" id="4.1.1.39" evidence="6"/>
<comment type="function">
    <text evidence="6">Catalyzes the addition of molecular CO(2) and H(2)O to ribulose 1,5-bisphosphate (RuBP), generating two molecules of 3-phosphoglycerate (3-PGA). Functions in an archaeal AMP degradation pathway, together with AMP phosphorylase and R15P isomerase.</text>
</comment>
<feature type="domain" description="Ribulose bisphosphate carboxylase large subunit C-terminal" evidence="7">
    <location>
        <begin position="134"/>
        <end position="429"/>
    </location>
</feature>
<feature type="domain" description="Ribulose bisphosphate carboxylase large subunit ferrodoxin-like N-terminal" evidence="8">
    <location>
        <begin position="6"/>
        <end position="123"/>
    </location>
</feature>
<dbReference type="PANTHER" id="PTHR42704">
    <property type="entry name" value="RIBULOSE BISPHOSPHATE CARBOXYLASE"/>
    <property type="match status" value="1"/>
</dbReference>
<comment type="catalytic activity">
    <reaction evidence="6">
        <text>D-ribulose 1,5-bisphosphate + O2 = 2-phosphoglycolate + (2R)-3-phosphoglycerate + 2 H(+)</text>
        <dbReference type="Rhea" id="RHEA:36631"/>
        <dbReference type="ChEBI" id="CHEBI:15378"/>
        <dbReference type="ChEBI" id="CHEBI:15379"/>
        <dbReference type="ChEBI" id="CHEBI:57870"/>
        <dbReference type="ChEBI" id="CHEBI:58033"/>
        <dbReference type="ChEBI" id="CHEBI:58272"/>
    </reaction>
</comment>
<comment type="miscellaneous">
    <text evidence="6">Because the Archaea possessing a type III RuBisCO are all anaerobic, it is most likely that only the carboxylase activity of RuBisCO, and not the competitive oxygenase activity (by which RuBP reacts with O(2) to form one molecule of 3-phosphoglycerate and one molecule of 2-phosphoglycolate), is biologically relevant in these strains.</text>
</comment>
<dbReference type="Pfam" id="PF02788">
    <property type="entry name" value="RuBisCO_large_N"/>
    <property type="match status" value="1"/>
</dbReference>
<dbReference type="GO" id="GO:0015977">
    <property type="term" value="P:carbon fixation"/>
    <property type="evidence" value="ECO:0007669"/>
    <property type="project" value="UniProtKB-KW"/>
</dbReference>
<comment type="catalytic activity">
    <reaction evidence="6">
        <text>2 (2R)-3-phosphoglycerate + 2 H(+) = D-ribulose 1,5-bisphosphate + CO2 + H2O</text>
        <dbReference type="Rhea" id="RHEA:23124"/>
        <dbReference type="ChEBI" id="CHEBI:15377"/>
        <dbReference type="ChEBI" id="CHEBI:15378"/>
        <dbReference type="ChEBI" id="CHEBI:16526"/>
        <dbReference type="ChEBI" id="CHEBI:57870"/>
        <dbReference type="ChEBI" id="CHEBI:58272"/>
        <dbReference type="EC" id="4.1.1.39"/>
    </reaction>
</comment>
<sequence length="435" mass="48146">MAGYEDFVHLGYKPKPTDLLVSFRVHVPSWETPKRSFGAVASESSVGTWASVVALKYLHVQEVAGKVYAVKKEGQSYAIKIAYPQDHFEAGNMPQILASIAGNVFDMKAVASLRLEDIRWPKKIVKSFPGPQYGIAGIRNILKVKKRPLMLTVPKPKVGMTTTEHCEIGRQIWLGGLDLLKDDENLTNQTFNPFKKRVETALKIRDRIENQTGEKKSYLINTTAPTYKEMEQRAKFIADHGGEYAMIDIITSGWTALHSLRELCKDLKLAIHAHRAFHGAFTRVPFQGFSMLATAEVARLLGADQLHIGTAGVGKMVGSAHEVHEIQDHIVQQNVKPHGSHCLGENWGNTKPMFPVSSGGLHPILVPDVLERMGTNIMLQIGGGIHGHPGGSYAGARAMREAVEAYLDGKTMEEASQSCKELRDALKFWGHTRPR</sequence>
<dbReference type="InterPro" id="IPR017443">
    <property type="entry name" value="RuBisCO_lsu_fd_N"/>
</dbReference>
<feature type="binding site" evidence="6">
    <location>
        <begin position="380"/>
        <end position="383"/>
    </location>
    <ligand>
        <name>substrate</name>
    </ligand>
</feature>
<feature type="binding site" evidence="6">
    <location>
        <position position="183"/>
    </location>
    <ligand>
        <name>Mg(2+)</name>
        <dbReference type="ChEBI" id="CHEBI:18420"/>
    </ligand>
</feature>
<dbReference type="EMBL" id="LR131794">
    <property type="protein sequence ID" value="VDS11182.1"/>
    <property type="molecule type" value="Genomic_DNA"/>
</dbReference>
<dbReference type="InterPro" id="IPR017712">
    <property type="entry name" value="RuBisCO_III"/>
</dbReference>
<feature type="binding site" description="via carbamate group" evidence="6">
    <location>
        <position position="181"/>
    </location>
    <ligand>
        <name>Mg(2+)</name>
        <dbReference type="ChEBI" id="CHEBI:18420"/>
    </ligand>
</feature>
<dbReference type="NCBIfam" id="TIGR03326">
    <property type="entry name" value="rubisco_III"/>
    <property type="match status" value="1"/>
</dbReference>
<comment type="cofactor">
    <cofactor evidence="6">
        <name>Mg(2+)</name>
        <dbReference type="ChEBI" id="CHEBI:18420"/>
    </cofactor>
    <text evidence="6">Binds 1 Mg(2+) ion per subunit.</text>
</comment>
<dbReference type="Pfam" id="PF00016">
    <property type="entry name" value="RuBisCO_large"/>
    <property type="match status" value="1"/>
</dbReference>
<feature type="active site" description="Proton acceptor" evidence="6">
    <location>
        <position position="274"/>
    </location>
</feature>
<dbReference type="GO" id="GO:0000287">
    <property type="term" value="F:magnesium ion binding"/>
    <property type="evidence" value="ECO:0007669"/>
    <property type="project" value="UniProtKB-UniRule"/>
</dbReference>
<keyword evidence="5 6" id="KW-0120">Carbon dioxide fixation</keyword>
<evidence type="ECO:0000256" key="1">
    <source>
        <dbReference type="ARBA" id="ARBA00022723"/>
    </source>
</evidence>
<dbReference type="GO" id="GO:0016984">
    <property type="term" value="F:ribulose-bisphosphate carboxylase activity"/>
    <property type="evidence" value="ECO:0007669"/>
    <property type="project" value="UniProtKB-UniRule"/>
</dbReference>
<dbReference type="GO" id="GO:0006196">
    <property type="term" value="P:AMP catabolic process"/>
    <property type="evidence" value="ECO:0007669"/>
    <property type="project" value="UniProtKB-UniRule"/>
</dbReference>
<keyword evidence="2 6" id="KW-0460">Magnesium</keyword>
<feature type="active site" description="Proton acceptor" evidence="6">
    <location>
        <position position="155"/>
    </location>
</feature>
<dbReference type="SFLD" id="SFLDS00014">
    <property type="entry name" value="RuBisCO"/>
    <property type="match status" value="1"/>
</dbReference>
<dbReference type="SUPFAM" id="SSF54966">
    <property type="entry name" value="RuBisCO, large subunit, small (N-terminal) domain"/>
    <property type="match status" value="1"/>
</dbReference>
<evidence type="ECO:0000256" key="2">
    <source>
        <dbReference type="ARBA" id="ARBA00022842"/>
    </source>
</evidence>
<dbReference type="SUPFAM" id="SSF51649">
    <property type="entry name" value="RuBisCo, C-terminal domain"/>
    <property type="match status" value="1"/>
</dbReference>
<name>A0A447IUJ4_9ARCH</name>
<keyword evidence="3 6" id="KW-0560">Oxidoreductase</keyword>
<feature type="modified residue" description="N6-carboxylysine" evidence="6">
    <location>
        <position position="181"/>
    </location>
</feature>
<evidence type="ECO:0000259" key="7">
    <source>
        <dbReference type="Pfam" id="PF00016"/>
    </source>
</evidence>
<evidence type="ECO:0000256" key="4">
    <source>
        <dbReference type="ARBA" id="ARBA00023239"/>
    </source>
</evidence>
<dbReference type="SFLD" id="SFLDG00301">
    <property type="entry name" value="RuBisCO-like_proteins"/>
    <property type="match status" value="1"/>
</dbReference>
<keyword evidence="4 6" id="KW-0456">Lyase</keyword>
<reference evidence="9" key="1">
    <citation type="submission" date="2018-12" db="EMBL/GenBank/DDBJ databases">
        <authorList>
            <person name="Jaffe A."/>
        </authorList>
    </citation>
    <scope>NUCLEOTIDE SEQUENCE</scope>
</reference>
<dbReference type="InterPro" id="IPR036376">
    <property type="entry name" value="RuBisCO_lsu_C_sf"/>
</dbReference>
<dbReference type="Gene3D" id="3.30.70.150">
    <property type="entry name" value="RuBisCO large subunit, N-terminal domain"/>
    <property type="match status" value="1"/>
</dbReference>
<dbReference type="InterPro" id="IPR033966">
    <property type="entry name" value="RuBisCO"/>
</dbReference>
<feature type="binding site" evidence="6">
    <location>
        <begin position="358"/>
        <end position="360"/>
    </location>
    <ligand>
        <name>substrate</name>
    </ligand>
</feature>
<dbReference type="NCBIfam" id="NF003252">
    <property type="entry name" value="PRK04208.1"/>
    <property type="match status" value="1"/>
</dbReference>
<dbReference type="Gene3D" id="3.20.20.110">
    <property type="entry name" value="Ribulose bisphosphate carboxylase, large subunit, C-terminal domain"/>
    <property type="match status" value="1"/>
</dbReference>
<accession>A0A447IUJ4</accession>
<gene>
    <name evidence="6 9" type="primary">rbcL</name>
</gene>
<evidence type="ECO:0000256" key="3">
    <source>
        <dbReference type="ARBA" id="ARBA00023002"/>
    </source>
</evidence>
<dbReference type="InterPro" id="IPR036422">
    <property type="entry name" value="RuBisCO_lsu_N_sf"/>
</dbReference>
<dbReference type="InterPro" id="IPR000685">
    <property type="entry name" value="RuBisCO_lsu_C"/>
</dbReference>
<dbReference type="AlphaFoldDB" id="A0A447IUJ4"/>
<feature type="site" description="Transition state stabilizer" evidence="6">
    <location>
        <position position="315"/>
    </location>
</feature>
<comment type="similarity">
    <text evidence="6">Belongs to the RuBisCO large chain family. Type III subfamily.</text>
</comment>